<keyword evidence="1" id="KW-0677">Repeat</keyword>
<evidence type="ECO:0000259" key="3">
    <source>
        <dbReference type="PROSITE" id="PS50853"/>
    </source>
</evidence>
<evidence type="ECO:0000313" key="5">
    <source>
        <dbReference type="Proteomes" id="UP001164746"/>
    </source>
</evidence>
<gene>
    <name evidence="4" type="ORF">MAR_019434</name>
</gene>
<keyword evidence="2" id="KW-0472">Membrane</keyword>
<evidence type="ECO:0000256" key="1">
    <source>
        <dbReference type="ARBA" id="ARBA00022737"/>
    </source>
</evidence>
<dbReference type="InterPro" id="IPR013783">
    <property type="entry name" value="Ig-like_fold"/>
</dbReference>
<dbReference type="CDD" id="cd00063">
    <property type="entry name" value="FN3"/>
    <property type="match status" value="5"/>
</dbReference>
<dbReference type="PROSITE" id="PS50853">
    <property type="entry name" value="FN3"/>
    <property type="match status" value="5"/>
</dbReference>
<accession>A0ABY7EQM6</accession>
<dbReference type="PANTHER" id="PTHR46708">
    <property type="entry name" value="TENASCIN"/>
    <property type="match status" value="1"/>
</dbReference>
<dbReference type="Proteomes" id="UP001164746">
    <property type="component" value="Chromosome 6"/>
</dbReference>
<keyword evidence="2" id="KW-0812">Transmembrane</keyword>
<dbReference type="InterPro" id="IPR050991">
    <property type="entry name" value="ECM_Regulatory_Proteins"/>
</dbReference>
<reference evidence="4" key="1">
    <citation type="submission" date="2022-11" db="EMBL/GenBank/DDBJ databases">
        <title>Centuries of genome instability and evolution in soft-shell clam transmissible cancer (bioRxiv).</title>
        <authorList>
            <person name="Hart S.F.M."/>
            <person name="Yonemitsu M.A."/>
            <person name="Giersch R.M."/>
            <person name="Beal B.F."/>
            <person name="Arriagada G."/>
            <person name="Davis B.W."/>
            <person name="Ostrander E.A."/>
            <person name="Goff S.P."/>
            <person name="Metzger M.J."/>
        </authorList>
    </citation>
    <scope>NUCLEOTIDE SEQUENCE</scope>
    <source>
        <strain evidence="4">MELC-2E11</strain>
        <tissue evidence="4">Siphon/mantle</tissue>
    </source>
</reference>
<protein>
    <submittedName>
        <fullName evidence="4">PTPRF-like protein</fullName>
    </submittedName>
</protein>
<feature type="domain" description="Fibronectin type-III" evidence="3">
    <location>
        <begin position="313"/>
        <end position="432"/>
    </location>
</feature>
<proteinExistence type="predicted"/>
<dbReference type="Pfam" id="PF00041">
    <property type="entry name" value="fn3"/>
    <property type="match status" value="5"/>
</dbReference>
<evidence type="ECO:0000313" key="4">
    <source>
        <dbReference type="EMBL" id="WAR09476.1"/>
    </source>
</evidence>
<feature type="domain" description="Fibronectin type-III" evidence="3">
    <location>
        <begin position="209"/>
        <end position="312"/>
    </location>
</feature>
<keyword evidence="2" id="KW-1133">Transmembrane helix</keyword>
<sequence length="830" mass="92124">MDGRRKYTLGFDFLNNRKTGTELNQTGIHIVSTDERSLTLFWELNSDIHESPVNVTVVANNVDGGEEYTCILGQARNATCADLDPGCNYTVKVNVQRGTFEGSVLTSASLVPASPGKLNTTLCGVFEAPDVTLCWDPSEGCVDYYYVYVTQSGGEVVFSTQTSDGANFTKVTNLTAGTEYNITIFAHSFNQSSASTLDTFITQPSEPSQQLNLSVKVLGKTEVKLNWESPKHPNGVISAYTLCFAYKHYWDQSYSETNCTNKTAPEMDVNGNHFKTNLSLPFAGTFYTFSVAALNEMFTGKSVFVDARTHESTPGRVTGLYSQATNTTITLMWSRPAVPNGDIIKYELQWEKGGKRCLVVIKADTQSTWVPHGESCGSELPEPIDLNQVDVNYTITALEHFKDYDLWLMPFTAAGGGDFSELKQRTLETSLGPVGNLTIRDIGSTAINVAWTIPEIKPGPTNYTAVARSTIPGLEHTARCEVEDYTSTGCEIESLREFWQYQVKVIAETKGGISVTKLSQPFYTEESTPGTPTSFQVQLLKDLTNVCDATKVTVTWSEPNLLNRNANITQYVVQTEQHNHDVFTYTVDDPKPFSRHNSQFSLVYGGLKANRVYQWQLYAVGRNGVKGKPAYQAFWTEECAPPRMDSHIEILEITSSSAIVDLDPNFFTNKIQGEIVKYGMVGGNGRDVVKKVYGNDVMNVGSWSNFTSNNNQGAYRFTFNLAPIAYACTRVACTVSEHYGPFTIQQPHQDSNASGVDGGLIALPILIAILILISMFLVLWWRGAIDPLQWKWKKQVLGVGEEEQEQDTYQEIAEPDRSFVCCCTFLYLVY</sequence>
<dbReference type="Gene3D" id="2.60.40.10">
    <property type="entry name" value="Immunoglobulins"/>
    <property type="match status" value="5"/>
</dbReference>
<dbReference type="SUPFAM" id="SSF49265">
    <property type="entry name" value="Fibronectin type III"/>
    <property type="match status" value="4"/>
</dbReference>
<keyword evidence="5" id="KW-1185">Reference proteome</keyword>
<feature type="domain" description="Fibronectin type-III" evidence="3">
    <location>
        <begin position="114"/>
        <end position="205"/>
    </location>
</feature>
<feature type="domain" description="Fibronectin type-III" evidence="3">
    <location>
        <begin position="433"/>
        <end position="527"/>
    </location>
</feature>
<feature type="domain" description="Fibronectin type-III" evidence="3">
    <location>
        <begin position="531"/>
        <end position="642"/>
    </location>
</feature>
<dbReference type="EMBL" id="CP111017">
    <property type="protein sequence ID" value="WAR09476.1"/>
    <property type="molecule type" value="Genomic_DNA"/>
</dbReference>
<dbReference type="PANTHER" id="PTHR46708:SF2">
    <property type="entry name" value="FIBRONECTIN TYPE-III DOMAIN-CONTAINING PROTEIN"/>
    <property type="match status" value="1"/>
</dbReference>
<dbReference type="InterPro" id="IPR036116">
    <property type="entry name" value="FN3_sf"/>
</dbReference>
<dbReference type="SMART" id="SM00060">
    <property type="entry name" value="FN3"/>
    <property type="match status" value="6"/>
</dbReference>
<organism evidence="4 5">
    <name type="scientific">Mya arenaria</name>
    <name type="common">Soft-shell clam</name>
    <dbReference type="NCBI Taxonomy" id="6604"/>
    <lineage>
        <taxon>Eukaryota</taxon>
        <taxon>Metazoa</taxon>
        <taxon>Spiralia</taxon>
        <taxon>Lophotrochozoa</taxon>
        <taxon>Mollusca</taxon>
        <taxon>Bivalvia</taxon>
        <taxon>Autobranchia</taxon>
        <taxon>Heteroconchia</taxon>
        <taxon>Euheterodonta</taxon>
        <taxon>Imparidentia</taxon>
        <taxon>Neoheterodontei</taxon>
        <taxon>Myida</taxon>
        <taxon>Myoidea</taxon>
        <taxon>Myidae</taxon>
        <taxon>Mya</taxon>
    </lineage>
</organism>
<feature type="transmembrane region" description="Helical" evidence="2">
    <location>
        <begin position="759"/>
        <end position="781"/>
    </location>
</feature>
<evidence type="ECO:0000256" key="2">
    <source>
        <dbReference type="SAM" id="Phobius"/>
    </source>
</evidence>
<name>A0ABY7EQM6_MYAAR</name>
<dbReference type="InterPro" id="IPR003961">
    <property type="entry name" value="FN3_dom"/>
</dbReference>